<dbReference type="GeneID" id="25285635"/>
<keyword evidence="2 5" id="KW-0812">Transmembrane</keyword>
<dbReference type="GO" id="GO:0005886">
    <property type="term" value="C:plasma membrane"/>
    <property type="evidence" value="ECO:0007669"/>
    <property type="project" value="TreeGrafter"/>
</dbReference>
<name>A0A072P215_9EURO</name>
<dbReference type="RefSeq" id="XP_013255873.1">
    <property type="nucleotide sequence ID" value="XM_013400419.1"/>
</dbReference>
<keyword evidence="8" id="KW-1185">Reference proteome</keyword>
<feature type="transmembrane region" description="Helical" evidence="5">
    <location>
        <begin position="321"/>
        <end position="342"/>
    </location>
</feature>
<dbReference type="AlphaFoldDB" id="A0A072P215"/>
<dbReference type="PROSITE" id="PS50850">
    <property type="entry name" value="MFS"/>
    <property type="match status" value="1"/>
</dbReference>
<organism evidence="7 8">
    <name type="scientific">Exophiala aquamarina CBS 119918</name>
    <dbReference type="NCBI Taxonomy" id="1182545"/>
    <lineage>
        <taxon>Eukaryota</taxon>
        <taxon>Fungi</taxon>
        <taxon>Dikarya</taxon>
        <taxon>Ascomycota</taxon>
        <taxon>Pezizomycotina</taxon>
        <taxon>Eurotiomycetes</taxon>
        <taxon>Chaetothyriomycetidae</taxon>
        <taxon>Chaetothyriales</taxon>
        <taxon>Herpotrichiellaceae</taxon>
        <taxon>Exophiala</taxon>
    </lineage>
</organism>
<feature type="transmembrane region" description="Helical" evidence="5">
    <location>
        <begin position="348"/>
        <end position="374"/>
    </location>
</feature>
<evidence type="ECO:0000256" key="5">
    <source>
        <dbReference type="SAM" id="Phobius"/>
    </source>
</evidence>
<dbReference type="Gene3D" id="1.20.1250.20">
    <property type="entry name" value="MFS general substrate transporter like domains"/>
    <property type="match status" value="1"/>
</dbReference>
<dbReference type="GO" id="GO:0022857">
    <property type="term" value="F:transmembrane transporter activity"/>
    <property type="evidence" value="ECO:0007669"/>
    <property type="project" value="InterPro"/>
</dbReference>
<dbReference type="OrthoDB" id="2533084at2759"/>
<keyword evidence="4 5" id="KW-0472">Membrane</keyword>
<evidence type="ECO:0000313" key="8">
    <source>
        <dbReference type="Proteomes" id="UP000027920"/>
    </source>
</evidence>
<dbReference type="InterPro" id="IPR036259">
    <property type="entry name" value="MFS_trans_sf"/>
</dbReference>
<reference evidence="7 8" key="1">
    <citation type="submission" date="2013-03" db="EMBL/GenBank/DDBJ databases">
        <title>The Genome Sequence of Exophiala aquamarina CBS 119918.</title>
        <authorList>
            <consortium name="The Broad Institute Genomics Platform"/>
            <person name="Cuomo C."/>
            <person name="de Hoog S."/>
            <person name="Gorbushina A."/>
            <person name="Walker B."/>
            <person name="Young S.K."/>
            <person name="Zeng Q."/>
            <person name="Gargeya S."/>
            <person name="Fitzgerald M."/>
            <person name="Haas B."/>
            <person name="Abouelleil A."/>
            <person name="Allen A.W."/>
            <person name="Alvarado L."/>
            <person name="Arachchi H.M."/>
            <person name="Berlin A.M."/>
            <person name="Chapman S.B."/>
            <person name="Gainer-Dewar J."/>
            <person name="Goldberg J."/>
            <person name="Griggs A."/>
            <person name="Gujja S."/>
            <person name="Hansen M."/>
            <person name="Howarth C."/>
            <person name="Imamovic A."/>
            <person name="Ireland A."/>
            <person name="Larimer J."/>
            <person name="McCowan C."/>
            <person name="Murphy C."/>
            <person name="Pearson M."/>
            <person name="Poon T.W."/>
            <person name="Priest M."/>
            <person name="Roberts A."/>
            <person name="Saif S."/>
            <person name="Shea T."/>
            <person name="Sisk P."/>
            <person name="Sykes S."/>
            <person name="Wortman J."/>
            <person name="Nusbaum C."/>
            <person name="Birren B."/>
        </authorList>
    </citation>
    <scope>NUCLEOTIDE SEQUENCE [LARGE SCALE GENOMIC DNA]</scope>
    <source>
        <strain evidence="7 8">CBS 119918</strain>
    </source>
</reference>
<feature type="transmembrane region" description="Helical" evidence="5">
    <location>
        <begin position="276"/>
        <end position="300"/>
    </location>
</feature>
<dbReference type="Pfam" id="PF07690">
    <property type="entry name" value="MFS_1"/>
    <property type="match status" value="1"/>
</dbReference>
<proteinExistence type="predicted"/>
<feature type="transmembrane region" description="Helical" evidence="5">
    <location>
        <begin position="129"/>
        <end position="149"/>
    </location>
</feature>
<dbReference type="EMBL" id="AMGV01000014">
    <property type="protein sequence ID" value="KEF53283.1"/>
    <property type="molecule type" value="Genomic_DNA"/>
</dbReference>
<evidence type="ECO:0000256" key="1">
    <source>
        <dbReference type="ARBA" id="ARBA00004141"/>
    </source>
</evidence>
<feature type="transmembrane region" description="Helical" evidence="5">
    <location>
        <begin position="68"/>
        <end position="89"/>
    </location>
</feature>
<dbReference type="VEuPathDB" id="FungiDB:A1O9_10731"/>
<comment type="subcellular location">
    <subcellularLocation>
        <location evidence="1">Membrane</location>
        <topology evidence="1">Multi-pass membrane protein</topology>
    </subcellularLocation>
</comment>
<dbReference type="PANTHER" id="PTHR23502">
    <property type="entry name" value="MAJOR FACILITATOR SUPERFAMILY"/>
    <property type="match status" value="1"/>
</dbReference>
<keyword evidence="3 5" id="KW-1133">Transmembrane helix</keyword>
<evidence type="ECO:0000313" key="7">
    <source>
        <dbReference type="EMBL" id="KEF53283.1"/>
    </source>
</evidence>
<feature type="transmembrane region" description="Helical" evidence="5">
    <location>
        <begin position="386"/>
        <end position="403"/>
    </location>
</feature>
<dbReference type="SUPFAM" id="SSF103473">
    <property type="entry name" value="MFS general substrate transporter"/>
    <property type="match status" value="1"/>
</dbReference>
<dbReference type="PANTHER" id="PTHR23502:SF22">
    <property type="entry name" value="MAJOR FACILITATOR SUPERFAMILY (MFS) PROFILE DOMAIN-CONTAINING PROTEIN"/>
    <property type="match status" value="1"/>
</dbReference>
<feature type="transmembrane region" description="Helical" evidence="5">
    <location>
        <begin position="415"/>
        <end position="436"/>
    </location>
</feature>
<dbReference type="Proteomes" id="UP000027920">
    <property type="component" value="Unassembled WGS sequence"/>
</dbReference>
<comment type="caution">
    <text evidence="7">The sequence shown here is derived from an EMBL/GenBank/DDBJ whole genome shotgun (WGS) entry which is preliminary data.</text>
</comment>
<dbReference type="InterPro" id="IPR020846">
    <property type="entry name" value="MFS_dom"/>
</dbReference>
<sequence length="453" mass="49434">MALLLISFGSFAGDFGAGSGVAVVFLQGTEWVISPATANHANSLAAVMCGVSGIVWMPLLNAWGRIPVLFWSSVLGLFFTLGGVLAPNFPTHYAMRILKGITQSTGQTIGLAFIEDCFFFHEHARKIGIWYAIYISSPFLAPMFANFIIGETAEWHTIFWCVFAWAAALLCMILAFGDESYYNRMVPVDQQPPRGKGHVNRLLRVIGVWQLMHHSNYFSTIASSYLRLFEVFLKPVIMLTMLFYAAIFMWMIGLYLSSVILLGTPSAAGGYGLPPVSVGFVFFSPLAGVLLGELFGHFFNDFIVRVYSKRSKGYFVPEVRLWATYVGLVFMVPGLVIVGVTLQHKLSVAGIVFGWGMDVFGLMVTSVATVAFALDCYPSASGEVSALINMARVGAGFAVPYFVESWAEKEGYALSFGLQAVVVVAAFGVVALIQLYGSRLRAWAGPVKPLKLA</sequence>
<dbReference type="InterPro" id="IPR011701">
    <property type="entry name" value="MFS"/>
</dbReference>
<feature type="transmembrane region" description="Helical" evidence="5">
    <location>
        <begin position="236"/>
        <end position="256"/>
    </location>
</feature>
<accession>A0A072P215</accession>
<dbReference type="HOGENOM" id="CLU_008455_13_8_1"/>
<evidence type="ECO:0000256" key="3">
    <source>
        <dbReference type="ARBA" id="ARBA00022989"/>
    </source>
</evidence>
<gene>
    <name evidence="7" type="ORF">A1O9_10731</name>
</gene>
<feature type="domain" description="Major facilitator superfamily (MFS) profile" evidence="6">
    <location>
        <begin position="1"/>
        <end position="443"/>
    </location>
</feature>
<feature type="transmembrane region" description="Helical" evidence="5">
    <location>
        <begin position="155"/>
        <end position="176"/>
    </location>
</feature>
<evidence type="ECO:0000256" key="4">
    <source>
        <dbReference type="ARBA" id="ARBA00023136"/>
    </source>
</evidence>
<evidence type="ECO:0000259" key="6">
    <source>
        <dbReference type="PROSITE" id="PS50850"/>
    </source>
</evidence>
<evidence type="ECO:0000256" key="2">
    <source>
        <dbReference type="ARBA" id="ARBA00022692"/>
    </source>
</evidence>
<protein>
    <recommendedName>
        <fullName evidence="6">Major facilitator superfamily (MFS) profile domain-containing protein</fullName>
    </recommendedName>
</protein>